<dbReference type="eggNOG" id="KOG1939">
    <property type="taxonomic scope" value="Eukaryota"/>
</dbReference>
<dbReference type="InterPro" id="IPR045079">
    <property type="entry name" value="Oxoprolinase-like"/>
</dbReference>
<gene>
    <name evidence="6" type="ORF">CRE_14333</name>
</gene>
<feature type="domain" description="Hydantoinase B/oxoprolinase" evidence="3">
    <location>
        <begin position="762"/>
        <end position="794"/>
    </location>
</feature>
<dbReference type="GO" id="GO:0017168">
    <property type="term" value="F:5-oxoprolinase (ATP-hydrolyzing) activity"/>
    <property type="evidence" value="ECO:0007669"/>
    <property type="project" value="TreeGrafter"/>
</dbReference>
<feature type="domain" description="Hydantoinase/oxoprolinase N-terminal" evidence="4">
    <location>
        <begin position="5"/>
        <end position="209"/>
    </location>
</feature>
<accession>E3NH78</accession>
<dbReference type="GO" id="GO:0006749">
    <property type="term" value="P:glutathione metabolic process"/>
    <property type="evidence" value="ECO:0007669"/>
    <property type="project" value="TreeGrafter"/>
</dbReference>
<dbReference type="InParanoid" id="E3NH78"/>
<dbReference type="Pfam" id="PF05378">
    <property type="entry name" value="Hydant_A_N"/>
    <property type="match status" value="1"/>
</dbReference>
<evidence type="ECO:0000259" key="2">
    <source>
        <dbReference type="Pfam" id="PF01968"/>
    </source>
</evidence>
<dbReference type="OrthoDB" id="3643at2759"/>
<proteinExistence type="inferred from homology"/>
<dbReference type="PANTHER" id="PTHR11365:SF2">
    <property type="entry name" value="5-OXOPROLINASE"/>
    <property type="match status" value="1"/>
</dbReference>
<name>E3NH78_CAERE</name>
<dbReference type="InterPro" id="IPR002821">
    <property type="entry name" value="Hydantoinase_A"/>
</dbReference>
<dbReference type="InterPro" id="IPR049517">
    <property type="entry name" value="ACX-like_C"/>
</dbReference>
<comment type="similarity">
    <text evidence="1">Belongs to the oxoprolinase family.</text>
</comment>
<feature type="domain" description="Hydantoinase B/oxoprolinase" evidence="3">
    <location>
        <begin position="824"/>
        <end position="1316"/>
    </location>
</feature>
<dbReference type="InterPro" id="IPR003692">
    <property type="entry name" value="Hydantoinase_B"/>
</dbReference>
<evidence type="ECO:0008006" key="8">
    <source>
        <dbReference type="Google" id="ProtNLM"/>
    </source>
</evidence>
<dbReference type="Pfam" id="PF02538">
    <property type="entry name" value="Hydantoinase_B"/>
    <property type="match status" value="2"/>
</dbReference>
<evidence type="ECO:0000259" key="5">
    <source>
        <dbReference type="Pfam" id="PF19278"/>
    </source>
</evidence>
<evidence type="ECO:0000256" key="1">
    <source>
        <dbReference type="ARBA" id="ARBA00010403"/>
    </source>
</evidence>
<keyword evidence="7" id="KW-1185">Reference proteome</keyword>
<sequence>MSLGFAIDRGGTFTDVIVFKPNSEVEVLKVLSVDPSNYSDAPTEAIRQVLERESGKKIPRGVPLPTDSISWIRMGTTVATNALLERKGERIGLLITKGFKDLLFIGNQSRPKIFEFNIQIPEVLYDDVIEVDERVLILDQTKELIGEGAEIETTINGLQIVVEKWLEEAELKENLKKLKEKGIRSVAVLFLHSFIYPTHEKRAGDIAKAFGFDYVSLSHQVMPMIKVVPRGFTVCADAYLTPKIMEYLDGFQAGFTDLSNVRVNFMQSDGGLCEMKSFRGSRAILSGPAGGVVGIATTAYKETDKKPVIGFDMGGTSTDVCRYSGHLEHVMETTTAGITIQAPQLDIRTVAAGGGSRLFFRDGLLIVGPESASAHPGPVCYRKNGYLTVTDANLVLGRILPEYFPKIFGPNADEPLDKEASYKAMEEITKTINEFMENDSNSINQKFTVEEVALGFLAVANEEMCRPIRTLTQSRGFNPSEHVLACFGGAGGQHACAVAKVLGISQVRIHKYASLLSAYGIALADVVDESQTPNYFFALFLSCLPCFEEFETQFFPISSKKIFYLKKFPANYAKIYSQFMDLRATSLAGLKTQGFSENQIETKYFMHMRYEKTDTAIMISYDIEKPEDLIYFNEEFRKTYRREFGFVLEDRNIIIDDVRIRTRGKSGCHVEKLIDKTPVDQKLARAKSQTLVYFENAKFVETGVYLLEEMLAGQIINGPALLIDKNSTIVIEPSSTVTITPHGNVELQIGNDLEKDLTTEVDPIRLAIFSNRFMSIAEQMGRILQRTAISTNIKLSPTTNLGVRGSNPTKVNSFLHSFLSTLHVFQERLDFSCALFAPDGGLIANAPHIPVHLGGMQYTVKFQIDHRGIENIKEGDVYLANHPLAGGCHLPDFTVITPVFFKGHETPVFFIANRGHHADIGGLVPGSMPPNAHHIDQEGASFISFKLVDEGVFQEEKLIDALKAPGKVPGCSGARNIGDNIADLNAQIAANRKGIQLVTSLIEEYSLDVVHAYMQHIQNTAELCVREMLKRVGRQVLAKTGKSQLSGEDYMDDGTVIHLTVDIDIEEGTAVFDFEGTGPESYSSCNAPRAVTMSAITYCLRCLVEKDIPLNNGCLAPIKILIPEGTILSPSATAPVVAGNVLTSQRLCDVIFKTFDIVAASQGCMNNLVFGDDTCGYYETIAGGAGAGNGFDGRSGVHTHMTNTRITDPEILENRFPVVLREWKLREGSGGNGKWKGGDGVVRQLEFTRRLTMSLLTERRAFEPYGLHGGQNGKRGLNLLKRNGRAVNIGSKASFEIKKGDVLCIQTPGGGGYGRPE</sequence>
<feature type="domain" description="Hydantoinase A/oxoprolinase" evidence="2">
    <location>
        <begin position="230"/>
        <end position="529"/>
    </location>
</feature>
<dbReference type="FunCoup" id="E3NH78">
    <property type="interactions" value="851"/>
</dbReference>
<evidence type="ECO:0000313" key="6">
    <source>
        <dbReference type="EMBL" id="EFO97923.1"/>
    </source>
</evidence>
<dbReference type="OMA" id="TDCNVML"/>
<dbReference type="Pfam" id="PF19278">
    <property type="entry name" value="Hydant_A_C"/>
    <property type="match status" value="1"/>
</dbReference>
<dbReference type="InterPro" id="IPR008040">
    <property type="entry name" value="Hydant_A_N"/>
</dbReference>
<dbReference type="GO" id="GO:0005829">
    <property type="term" value="C:cytosol"/>
    <property type="evidence" value="ECO:0007669"/>
    <property type="project" value="TreeGrafter"/>
</dbReference>
<protein>
    <recommendedName>
        <fullName evidence="8">5-oxoprolinase</fullName>
    </recommendedName>
</protein>
<dbReference type="PANTHER" id="PTHR11365">
    <property type="entry name" value="5-OXOPROLINASE RELATED"/>
    <property type="match status" value="1"/>
</dbReference>
<evidence type="ECO:0000259" key="3">
    <source>
        <dbReference type="Pfam" id="PF02538"/>
    </source>
</evidence>
<dbReference type="HOGENOM" id="CLU_002157_0_1_1"/>
<reference evidence="6" key="1">
    <citation type="submission" date="2007-07" db="EMBL/GenBank/DDBJ databases">
        <title>PCAP assembly of the Caenorhabditis remanei genome.</title>
        <authorList>
            <consortium name="The Caenorhabditis remanei Sequencing Consortium"/>
            <person name="Wilson R.K."/>
        </authorList>
    </citation>
    <scope>NUCLEOTIDE SEQUENCE [LARGE SCALE GENOMIC DNA]</scope>
    <source>
        <strain evidence="6">PB4641</strain>
    </source>
</reference>
<organism evidence="7">
    <name type="scientific">Caenorhabditis remanei</name>
    <name type="common">Caenorhabditis vulgaris</name>
    <dbReference type="NCBI Taxonomy" id="31234"/>
    <lineage>
        <taxon>Eukaryota</taxon>
        <taxon>Metazoa</taxon>
        <taxon>Ecdysozoa</taxon>
        <taxon>Nematoda</taxon>
        <taxon>Chromadorea</taxon>
        <taxon>Rhabditida</taxon>
        <taxon>Rhabditina</taxon>
        <taxon>Rhabditomorpha</taxon>
        <taxon>Rhabditoidea</taxon>
        <taxon>Rhabditidae</taxon>
        <taxon>Peloderinae</taxon>
        <taxon>Caenorhabditis</taxon>
    </lineage>
</organism>
<dbReference type="Proteomes" id="UP000008281">
    <property type="component" value="Unassembled WGS sequence"/>
</dbReference>
<evidence type="ECO:0000313" key="7">
    <source>
        <dbReference type="Proteomes" id="UP000008281"/>
    </source>
</evidence>
<dbReference type="STRING" id="31234.E3NH78"/>
<dbReference type="EMBL" id="DS268669">
    <property type="protein sequence ID" value="EFO97923.1"/>
    <property type="molecule type" value="Genomic_DNA"/>
</dbReference>
<dbReference type="Pfam" id="PF01968">
    <property type="entry name" value="Hydantoinase_A"/>
    <property type="match status" value="1"/>
</dbReference>
<feature type="domain" description="Acetophenone carboxylase-like C-terminal" evidence="5">
    <location>
        <begin position="573"/>
        <end position="742"/>
    </location>
</feature>
<evidence type="ECO:0000259" key="4">
    <source>
        <dbReference type="Pfam" id="PF05378"/>
    </source>
</evidence>